<comment type="caution">
    <text evidence="1">The sequence shown here is derived from an EMBL/GenBank/DDBJ whole genome shotgun (WGS) entry which is preliminary data.</text>
</comment>
<feature type="non-terminal residue" evidence="1">
    <location>
        <position position="1"/>
    </location>
</feature>
<dbReference type="EMBL" id="LAZR01039166">
    <property type="protein sequence ID" value="KKL17670.1"/>
    <property type="molecule type" value="Genomic_DNA"/>
</dbReference>
<gene>
    <name evidence="1" type="ORF">LCGC14_2483220</name>
</gene>
<proteinExistence type="predicted"/>
<sequence length="285" mass="32518">LLWTDVGRRNFGQVANAGFDILYWRVDQNVSRKLARRFLVERGHPKQHYDAGVNAVPVRTAVQFDIPLIFYAEHGESEYGGLVLDEESQRTRNLTEVLENQVGDDPRNWAADGLSERDLYPYIYPNRMDIERVGVKAFYFSYFFPWDIHKNAEFCQSEFGFKRIEPRSDASFEGYALECDVDVGEKYQTIRSAKKTDKVVDSQQEINGGSIPPTLDKSKSKLKSTIDLERNYAKLPAGTYNRDKAITAVTLTSYAKDMCNAMVGCSMEQATKDVIDAYKKILESI</sequence>
<name>A0A0F9B7R3_9ZZZZ</name>
<reference evidence="1" key="1">
    <citation type="journal article" date="2015" name="Nature">
        <title>Complex archaea that bridge the gap between prokaryotes and eukaryotes.</title>
        <authorList>
            <person name="Spang A."/>
            <person name="Saw J.H."/>
            <person name="Jorgensen S.L."/>
            <person name="Zaremba-Niedzwiedzka K."/>
            <person name="Martijn J."/>
            <person name="Lind A.E."/>
            <person name="van Eijk R."/>
            <person name="Schleper C."/>
            <person name="Guy L."/>
            <person name="Ettema T.J."/>
        </authorList>
    </citation>
    <scope>NUCLEOTIDE SEQUENCE</scope>
</reference>
<organism evidence="1">
    <name type="scientific">marine sediment metagenome</name>
    <dbReference type="NCBI Taxonomy" id="412755"/>
    <lineage>
        <taxon>unclassified sequences</taxon>
        <taxon>metagenomes</taxon>
        <taxon>ecological metagenomes</taxon>
    </lineage>
</organism>
<accession>A0A0F9B7R3</accession>
<dbReference type="AlphaFoldDB" id="A0A0F9B7R3"/>
<protein>
    <submittedName>
        <fullName evidence="1">Uncharacterized protein</fullName>
    </submittedName>
</protein>
<evidence type="ECO:0000313" key="1">
    <source>
        <dbReference type="EMBL" id="KKL17670.1"/>
    </source>
</evidence>